<proteinExistence type="inferred from homology"/>
<sequence length="229" mass="24138">MRVSAMKSKSRSGQSGNISLVCDLGPCTVAGACPFLGYMEQENTKMNLTGKLLIAMPGMGDPRFAHSVVYVCSHGDDGAMGLIVNKPADLPLSALLEQLDIKCPSRRIGERPVRFGGPVETGRGFVLHSSDYEANLHSLEIGGGFSMSATLDVLEDIANGDGPTRGLLMLGYSGWGPGQLEDEIAANGWLTADAELELVFDLDDSNKWEGALKSLGIDPLTLSASAGHA</sequence>
<dbReference type="Pfam" id="PF02622">
    <property type="entry name" value="DUF179"/>
    <property type="match status" value="1"/>
</dbReference>
<dbReference type="EMBL" id="ONZG01000003">
    <property type="protein sequence ID" value="SPJ27801.1"/>
    <property type="molecule type" value="Genomic_DNA"/>
</dbReference>
<dbReference type="Proteomes" id="UP000244898">
    <property type="component" value="Unassembled WGS sequence"/>
</dbReference>
<keyword evidence="4" id="KW-1185">Reference proteome</keyword>
<dbReference type="NCBIfam" id="NF001268">
    <property type="entry name" value="PRK00228.1-4"/>
    <property type="match status" value="1"/>
</dbReference>
<dbReference type="Gene3D" id="3.40.1740.10">
    <property type="entry name" value="VC0467-like"/>
    <property type="match status" value="1"/>
</dbReference>
<dbReference type="InterPro" id="IPR003774">
    <property type="entry name" value="AlgH-like"/>
</dbReference>
<dbReference type="SUPFAM" id="SSF143456">
    <property type="entry name" value="VC0467-like"/>
    <property type="match status" value="1"/>
</dbReference>
<accession>A0A2R8C5T7</accession>
<dbReference type="PANTHER" id="PTHR30327:SF1">
    <property type="entry name" value="UPF0301 PROTEIN YQGE"/>
    <property type="match status" value="1"/>
</dbReference>
<evidence type="ECO:0000313" key="4">
    <source>
        <dbReference type="Proteomes" id="UP000244898"/>
    </source>
</evidence>
<evidence type="ECO:0000313" key="3">
    <source>
        <dbReference type="EMBL" id="SPJ27801.1"/>
    </source>
</evidence>
<dbReference type="HAMAP" id="MF_00758">
    <property type="entry name" value="UPF0301"/>
    <property type="match status" value="1"/>
</dbReference>
<comment type="similarity">
    <text evidence="1 2">Belongs to the UPF0301 (AlgH) family.</text>
</comment>
<reference evidence="4" key="1">
    <citation type="submission" date="2018-03" db="EMBL/GenBank/DDBJ databases">
        <authorList>
            <person name="Rodrigo-Torres L."/>
            <person name="Arahal R. D."/>
            <person name="Lucena T."/>
        </authorList>
    </citation>
    <scope>NUCLEOTIDE SEQUENCE [LARGE SCALE GENOMIC DNA]</scope>
    <source>
        <strain evidence="4">CECT 7615</strain>
    </source>
</reference>
<organism evidence="3 4">
    <name type="scientific">Falsiruegeria mediterranea M17</name>
    <dbReference type="NCBI Taxonomy" id="1200281"/>
    <lineage>
        <taxon>Bacteria</taxon>
        <taxon>Pseudomonadati</taxon>
        <taxon>Pseudomonadota</taxon>
        <taxon>Alphaproteobacteria</taxon>
        <taxon>Rhodobacterales</taxon>
        <taxon>Roseobacteraceae</taxon>
        <taxon>Falsiruegeria</taxon>
    </lineage>
</organism>
<name>A0A2R8C5T7_9RHOB</name>
<gene>
    <name evidence="3" type="ORF">TRM7615_01294</name>
</gene>
<evidence type="ECO:0000256" key="2">
    <source>
        <dbReference type="HAMAP-Rule" id="MF_00758"/>
    </source>
</evidence>
<dbReference type="GO" id="GO:0005829">
    <property type="term" value="C:cytosol"/>
    <property type="evidence" value="ECO:0007669"/>
    <property type="project" value="TreeGrafter"/>
</dbReference>
<protein>
    <recommendedName>
        <fullName evidence="2">UPF0301 protein TRM7615_01294</fullName>
    </recommendedName>
</protein>
<dbReference type="AlphaFoldDB" id="A0A2R8C5T7"/>
<dbReference type="PANTHER" id="PTHR30327">
    <property type="entry name" value="UNCHARACTERIZED PROTEIN YQGE"/>
    <property type="match status" value="1"/>
</dbReference>
<evidence type="ECO:0000256" key="1">
    <source>
        <dbReference type="ARBA" id="ARBA00009600"/>
    </source>
</evidence>